<evidence type="ECO:0000313" key="5">
    <source>
        <dbReference type="Proteomes" id="UP000006039"/>
    </source>
</evidence>
<feature type="domain" description="Heterokaryon incompatibility" evidence="2">
    <location>
        <begin position="25"/>
        <end position="112"/>
    </location>
</feature>
<evidence type="ECO:0000313" key="3">
    <source>
        <dbReference type="EMBL" id="EJT78367.1"/>
    </source>
</evidence>
<dbReference type="EMBL" id="GL385396">
    <property type="protein sequence ID" value="EJT78367.1"/>
    <property type="molecule type" value="Genomic_DNA"/>
</dbReference>
<dbReference type="VEuPathDB" id="FungiDB:GGTG_03468"/>
<keyword evidence="5" id="KW-1185">Reference proteome</keyword>
<dbReference type="PANTHER" id="PTHR10622">
    <property type="entry name" value="HET DOMAIN-CONTAINING PROTEIN"/>
    <property type="match status" value="1"/>
</dbReference>
<dbReference type="STRING" id="644352.J3NQB1"/>
<reference evidence="3" key="3">
    <citation type="submission" date="2010-09" db="EMBL/GenBank/DDBJ databases">
        <title>Annotation of Gaeumannomyces graminis var. tritici R3-111a-1.</title>
        <authorList>
            <consortium name="The Broad Institute Genome Sequencing Platform"/>
            <person name="Ma L.-J."/>
            <person name="Dead R."/>
            <person name="Young S.K."/>
            <person name="Zeng Q."/>
            <person name="Gargeya S."/>
            <person name="Fitzgerald M."/>
            <person name="Haas B."/>
            <person name="Abouelleil A."/>
            <person name="Alvarado L."/>
            <person name="Arachchi H.M."/>
            <person name="Berlin A."/>
            <person name="Brown A."/>
            <person name="Chapman S.B."/>
            <person name="Chen Z."/>
            <person name="Dunbar C."/>
            <person name="Freedman E."/>
            <person name="Gearin G."/>
            <person name="Gellesch M."/>
            <person name="Goldberg J."/>
            <person name="Griggs A."/>
            <person name="Gujja S."/>
            <person name="Heiman D."/>
            <person name="Howarth C."/>
            <person name="Larson L."/>
            <person name="Lui A."/>
            <person name="MacDonald P.J.P."/>
            <person name="Mehta T."/>
            <person name="Montmayeur A."/>
            <person name="Murphy C."/>
            <person name="Neiman D."/>
            <person name="Pearson M."/>
            <person name="Priest M."/>
            <person name="Roberts A."/>
            <person name="Saif S."/>
            <person name="Shea T."/>
            <person name="Shenoy N."/>
            <person name="Sisk P."/>
            <person name="Stolte C."/>
            <person name="Sykes S."/>
            <person name="Yandava C."/>
            <person name="Wortman J."/>
            <person name="Nusbaum C."/>
            <person name="Birren B."/>
        </authorList>
    </citation>
    <scope>NUCLEOTIDE SEQUENCE</scope>
    <source>
        <strain evidence="3">R3-111a-1</strain>
    </source>
</reference>
<dbReference type="Pfam" id="PF06985">
    <property type="entry name" value="HET"/>
    <property type="match status" value="1"/>
</dbReference>
<dbReference type="EnsemblFungi" id="EJT78367">
    <property type="protein sequence ID" value="EJT78367"/>
    <property type="gene ID" value="GGTG_03468"/>
</dbReference>
<dbReference type="HOGENOM" id="CLU_470935_0_0_1"/>
<evidence type="ECO:0000256" key="1">
    <source>
        <dbReference type="SAM" id="MobiDB-lite"/>
    </source>
</evidence>
<name>J3NQB1_GAET3</name>
<reference evidence="4" key="4">
    <citation type="journal article" date="2015" name="G3 (Bethesda)">
        <title>Genome sequences of three phytopathogenic species of the Magnaporthaceae family of fungi.</title>
        <authorList>
            <person name="Okagaki L.H."/>
            <person name="Nunes C.C."/>
            <person name="Sailsbery J."/>
            <person name="Clay B."/>
            <person name="Brown D."/>
            <person name="John T."/>
            <person name="Oh Y."/>
            <person name="Young N."/>
            <person name="Fitzgerald M."/>
            <person name="Haas B.J."/>
            <person name="Zeng Q."/>
            <person name="Young S."/>
            <person name="Adiconis X."/>
            <person name="Fan L."/>
            <person name="Levin J.Z."/>
            <person name="Mitchell T.K."/>
            <person name="Okubara P.A."/>
            <person name="Farman M.L."/>
            <person name="Kohn L.M."/>
            <person name="Birren B."/>
            <person name="Ma L.-J."/>
            <person name="Dean R.A."/>
        </authorList>
    </citation>
    <scope>NUCLEOTIDE SEQUENCE</scope>
    <source>
        <strain evidence="4">R3-111a-1</strain>
    </source>
</reference>
<sequence length="579" mass="64417">MRLLNTRTLQLEEFGGDSDSTIPPYSILSHRWGREEVDFLGMRSERRHQLQGFGKLSRYCALSLEEGYGYGWMDTCCIDKSSSAELSEAINSMFQWYQDASICYAYLGDVTTPRGSNPTFSNSFRDSQWFKRGWTLQELIAPDSVVFLNSEWDEIGTRTTLGPLLHDITGIHDELFKPSIRRGRGLSALLRRYSIAQKLSWASRRTTTRIEDEAYCLMGLLDVNMPLLYGEGKKAFLRLQQLVMDQSDDASIFVWHGPTTTKTADAQLGKRLVTGLLADSPLCFVDAQDVQSIRTSRLPAEGSTSLHCYEVSKTAVIMRVPILEGNQVASTPGNGSNDKKPELPPPPNDRVLFVVLDCRDANTGQRIVLPLLDLALGGSRVMYRYHVGKTLYHSGEASSLPARTSLAAHLRANSRFLEHRRGTIRDLVPRPLNLVTIRIQLPPGGYHVLRLGGKRWTWTKNDTIAGSSAASVELWEAGFGMKDPMPGWIVFGCRGAALSDQPRHPFAFACYPQPGGHMRFTLRTLERQSDELDDAAAGWDMCHSVENSEKRLGLPGGRVAVVKARVGAATSGFLISVWS</sequence>
<proteinExistence type="predicted"/>
<organism evidence="3">
    <name type="scientific">Gaeumannomyces tritici (strain R3-111a-1)</name>
    <name type="common">Wheat and barley take-all root rot fungus</name>
    <name type="synonym">Gaeumannomyces graminis var. tritici</name>
    <dbReference type="NCBI Taxonomy" id="644352"/>
    <lineage>
        <taxon>Eukaryota</taxon>
        <taxon>Fungi</taxon>
        <taxon>Dikarya</taxon>
        <taxon>Ascomycota</taxon>
        <taxon>Pezizomycotina</taxon>
        <taxon>Sordariomycetes</taxon>
        <taxon>Sordariomycetidae</taxon>
        <taxon>Magnaporthales</taxon>
        <taxon>Magnaporthaceae</taxon>
        <taxon>Gaeumannomyces</taxon>
    </lineage>
</organism>
<reference evidence="5" key="1">
    <citation type="submission" date="2010-07" db="EMBL/GenBank/DDBJ databases">
        <title>The genome sequence of Gaeumannomyces graminis var. tritici strain R3-111a-1.</title>
        <authorList>
            <consortium name="The Broad Institute Genome Sequencing Platform"/>
            <person name="Ma L.-J."/>
            <person name="Dead R."/>
            <person name="Young S."/>
            <person name="Zeng Q."/>
            <person name="Koehrsen M."/>
            <person name="Alvarado L."/>
            <person name="Berlin A."/>
            <person name="Chapman S.B."/>
            <person name="Chen Z."/>
            <person name="Freedman E."/>
            <person name="Gellesch M."/>
            <person name="Goldberg J."/>
            <person name="Griggs A."/>
            <person name="Gujja S."/>
            <person name="Heilman E.R."/>
            <person name="Heiman D."/>
            <person name="Hepburn T."/>
            <person name="Howarth C."/>
            <person name="Jen D."/>
            <person name="Larson L."/>
            <person name="Mehta T."/>
            <person name="Neiman D."/>
            <person name="Pearson M."/>
            <person name="Roberts A."/>
            <person name="Saif S."/>
            <person name="Shea T."/>
            <person name="Shenoy N."/>
            <person name="Sisk P."/>
            <person name="Stolte C."/>
            <person name="Sykes S."/>
            <person name="Walk T."/>
            <person name="White J."/>
            <person name="Yandava C."/>
            <person name="Haas B."/>
            <person name="Nusbaum C."/>
            <person name="Birren B."/>
        </authorList>
    </citation>
    <scope>NUCLEOTIDE SEQUENCE [LARGE SCALE GENOMIC DNA]</scope>
    <source>
        <strain evidence="5">R3-111a-1</strain>
    </source>
</reference>
<dbReference type="InterPro" id="IPR010730">
    <property type="entry name" value="HET"/>
</dbReference>
<dbReference type="AlphaFoldDB" id="J3NQB1"/>
<feature type="compositionally biased region" description="Polar residues" evidence="1">
    <location>
        <begin position="327"/>
        <end position="336"/>
    </location>
</feature>
<reference evidence="4" key="5">
    <citation type="submission" date="2018-04" db="UniProtKB">
        <authorList>
            <consortium name="EnsemblFungi"/>
        </authorList>
    </citation>
    <scope>IDENTIFICATION</scope>
    <source>
        <strain evidence="4">R3-111a-1</strain>
    </source>
</reference>
<accession>J3NQB1</accession>
<dbReference type="eggNOG" id="KOG4177">
    <property type="taxonomic scope" value="Eukaryota"/>
</dbReference>
<evidence type="ECO:0000313" key="4">
    <source>
        <dbReference type="EnsemblFungi" id="EJT78367"/>
    </source>
</evidence>
<dbReference type="GeneID" id="20343926"/>
<gene>
    <name evidence="4" type="primary">20343926</name>
    <name evidence="3" type="ORF">GGTG_03468</name>
</gene>
<dbReference type="RefSeq" id="XP_009219512.1">
    <property type="nucleotide sequence ID" value="XM_009221248.1"/>
</dbReference>
<protein>
    <recommendedName>
        <fullName evidence="2">Heterokaryon incompatibility domain-containing protein</fullName>
    </recommendedName>
</protein>
<dbReference type="Proteomes" id="UP000006039">
    <property type="component" value="Unassembled WGS sequence"/>
</dbReference>
<dbReference type="OrthoDB" id="194358at2759"/>
<evidence type="ECO:0000259" key="2">
    <source>
        <dbReference type="Pfam" id="PF06985"/>
    </source>
</evidence>
<feature type="region of interest" description="Disordered" evidence="1">
    <location>
        <begin position="327"/>
        <end position="346"/>
    </location>
</feature>
<reference evidence="3" key="2">
    <citation type="submission" date="2010-07" db="EMBL/GenBank/DDBJ databases">
        <authorList>
            <consortium name="The Broad Institute Genome Sequencing Platform"/>
            <consortium name="Broad Institute Genome Sequencing Center for Infectious Disease"/>
            <person name="Ma L.-J."/>
            <person name="Dead R."/>
            <person name="Young S."/>
            <person name="Zeng Q."/>
            <person name="Koehrsen M."/>
            <person name="Alvarado L."/>
            <person name="Berlin A."/>
            <person name="Chapman S.B."/>
            <person name="Chen Z."/>
            <person name="Freedman E."/>
            <person name="Gellesch M."/>
            <person name="Goldberg J."/>
            <person name="Griggs A."/>
            <person name="Gujja S."/>
            <person name="Heilman E.R."/>
            <person name="Heiman D."/>
            <person name="Hepburn T."/>
            <person name="Howarth C."/>
            <person name="Jen D."/>
            <person name="Larson L."/>
            <person name="Mehta T."/>
            <person name="Neiman D."/>
            <person name="Pearson M."/>
            <person name="Roberts A."/>
            <person name="Saif S."/>
            <person name="Shea T."/>
            <person name="Shenoy N."/>
            <person name="Sisk P."/>
            <person name="Stolte C."/>
            <person name="Sykes S."/>
            <person name="Walk T."/>
            <person name="White J."/>
            <person name="Yandava C."/>
            <person name="Haas B."/>
            <person name="Nusbaum C."/>
            <person name="Birren B."/>
        </authorList>
    </citation>
    <scope>NUCLEOTIDE SEQUENCE</scope>
    <source>
        <strain evidence="3">R3-111a-1</strain>
    </source>
</reference>
<dbReference type="PANTHER" id="PTHR10622:SF10">
    <property type="entry name" value="HET DOMAIN-CONTAINING PROTEIN"/>
    <property type="match status" value="1"/>
</dbReference>